<feature type="transmembrane region" description="Helical" evidence="1">
    <location>
        <begin position="45"/>
        <end position="64"/>
    </location>
</feature>
<gene>
    <name evidence="2" type="primary">ND6</name>
</gene>
<proteinExistence type="predicted"/>
<dbReference type="AlphaFoldDB" id="A0A171LH90"/>
<reference evidence="2" key="2">
    <citation type="journal article" date="2016" name="Sci. Rep.">
        <title>Rearrangement of mitochondrial tRNA genes in flat bugs (Hemiptera: Aradidae).</title>
        <authorList>
            <person name="Song F."/>
            <person name="Li H."/>
            <person name="Shao R."/>
            <person name="Shi A."/>
            <person name="Bai X."/>
            <person name="Zheng X."/>
            <person name="Heiss E."/>
            <person name="Cai W."/>
        </authorList>
    </citation>
    <scope>NUCLEOTIDE SEQUENCE</scope>
</reference>
<accession>A0A171LH90</accession>
<keyword evidence="1" id="KW-0812">Transmembrane</keyword>
<organism evidence="2">
    <name type="scientific">Aradus compar</name>
    <dbReference type="NCBI Taxonomy" id="1176475"/>
    <lineage>
        <taxon>Eukaryota</taxon>
        <taxon>Metazoa</taxon>
        <taxon>Ecdysozoa</taxon>
        <taxon>Arthropoda</taxon>
        <taxon>Hexapoda</taxon>
        <taxon>Insecta</taxon>
        <taxon>Pterygota</taxon>
        <taxon>Neoptera</taxon>
        <taxon>Paraneoptera</taxon>
        <taxon>Hemiptera</taxon>
        <taxon>Heteroptera</taxon>
        <taxon>Panheteroptera</taxon>
        <taxon>Pentatomomorpha</taxon>
        <taxon>Aradoidea</taxon>
        <taxon>Aradidae</taxon>
        <taxon>Aradinae</taxon>
        <taxon>Aradus</taxon>
    </lineage>
</organism>
<dbReference type="RefSeq" id="YP_009258838.1">
    <property type="nucleotide sequence ID" value="NC_030362.1"/>
</dbReference>
<keyword evidence="1" id="KW-1133">Transmembrane helix</keyword>
<dbReference type="GeneID" id="27985385"/>
<name>A0A171LH90_9HEMI</name>
<dbReference type="CTD" id="4541"/>
<feature type="transmembrane region" description="Helical" evidence="1">
    <location>
        <begin position="125"/>
        <end position="146"/>
    </location>
</feature>
<evidence type="ECO:0000256" key="1">
    <source>
        <dbReference type="SAM" id="Phobius"/>
    </source>
</evidence>
<keyword evidence="2" id="KW-0496">Mitochondrion</keyword>
<sequence length="155" mass="17306">MLMATTFMLTSIMPWMKHPLSMGAILLAETLIIAMMTGVYIKSYLYSYILVMTMLSGMLVLFMYMSSIAPNKKFKMSRVMMATATIIFLGSLALAPEMASTEVITEINTPSKGVQSLFNRDTSCITIMLVLYLLFTMIVVTNIVNVQEGPLRSKM</sequence>
<geneLocation type="mitochondrion" evidence="2"/>
<feature type="transmembrane region" description="Helical" evidence="1">
    <location>
        <begin position="76"/>
        <end position="95"/>
    </location>
</feature>
<evidence type="ECO:0000313" key="2">
    <source>
        <dbReference type="EMBL" id="AFI54703.1"/>
    </source>
</evidence>
<dbReference type="EMBL" id="JQ780818">
    <property type="protein sequence ID" value="AFI54703.1"/>
    <property type="molecule type" value="Genomic_DNA"/>
</dbReference>
<reference evidence="2" key="1">
    <citation type="submission" date="2012-03" db="EMBL/GenBank/DDBJ databases">
        <authorList>
            <person name="Mohankumar C."/>
            <person name="Salini B."/>
            <person name="Harish M."/>
            <person name="Sooraj B."/>
        </authorList>
    </citation>
    <scope>NUCLEOTIDE SEQUENCE</scope>
</reference>
<feature type="transmembrane region" description="Helical" evidence="1">
    <location>
        <begin position="20"/>
        <end position="39"/>
    </location>
</feature>
<protein>
    <submittedName>
        <fullName evidence="2">NADH dehydrogenase subunit 6</fullName>
    </submittedName>
</protein>
<keyword evidence="1" id="KW-0472">Membrane</keyword>